<accession>A0A5N6IQR9</accession>
<dbReference type="EMBL" id="ML732874">
    <property type="protein sequence ID" value="KAB8268259.1"/>
    <property type="molecule type" value="Genomic_DNA"/>
</dbReference>
<keyword evidence="3" id="KW-1185">Reference proteome</keyword>
<evidence type="ECO:0000313" key="3">
    <source>
        <dbReference type="Proteomes" id="UP000326289"/>
    </source>
</evidence>
<dbReference type="Proteomes" id="UP000326289">
    <property type="component" value="Unassembled WGS sequence"/>
</dbReference>
<dbReference type="AlphaFoldDB" id="A0A5N6IQR9"/>
<evidence type="ECO:0000313" key="2">
    <source>
        <dbReference type="EMBL" id="KAB8268259.1"/>
    </source>
</evidence>
<dbReference type="Gene3D" id="3.40.190.10">
    <property type="entry name" value="Periplasmic binding protein-like II"/>
    <property type="match status" value="2"/>
</dbReference>
<dbReference type="PANTHER" id="PTHR30006">
    <property type="entry name" value="THIAMINE-BINDING PERIPLASMIC PROTEIN-RELATED"/>
    <property type="match status" value="1"/>
</dbReference>
<gene>
    <name evidence="2" type="ORF">BDV30DRAFT_230857</name>
</gene>
<proteinExistence type="predicted"/>
<organism evidence="2 3">
    <name type="scientific">Aspergillus minisclerotigenes</name>
    <dbReference type="NCBI Taxonomy" id="656917"/>
    <lineage>
        <taxon>Eukaryota</taxon>
        <taxon>Fungi</taxon>
        <taxon>Dikarya</taxon>
        <taxon>Ascomycota</taxon>
        <taxon>Pezizomycotina</taxon>
        <taxon>Eurotiomycetes</taxon>
        <taxon>Eurotiomycetidae</taxon>
        <taxon>Eurotiales</taxon>
        <taxon>Aspergillaceae</taxon>
        <taxon>Aspergillus</taxon>
        <taxon>Aspergillus subgen. Circumdati</taxon>
    </lineage>
</organism>
<name>A0A5N6IQR9_9EURO</name>
<evidence type="ECO:0008006" key="4">
    <source>
        <dbReference type="Google" id="ProtNLM"/>
    </source>
</evidence>
<dbReference type="PANTHER" id="PTHR30006:SF2">
    <property type="entry name" value="ABC TRANSPORTER SUBSTRATE-BINDING PROTEIN"/>
    <property type="match status" value="1"/>
</dbReference>
<evidence type="ECO:0000256" key="1">
    <source>
        <dbReference type="ARBA" id="ARBA00022729"/>
    </source>
</evidence>
<protein>
    <recommendedName>
        <fullName evidence="4">Periplasmic binding protein-like II</fullName>
    </recommendedName>
</protein>
<reference evidence="2 3" key="1">
    <citation type="submission" date="2019-04" db="EMBL/GenBank/DDBJ databases">
        <title>Fungal friends and foes A comparative genomics study of 23 Aspergillus species from section Flavi.</title>
        <authorList>
            <consortium name="DOE Joint Genome Institute"/>
            <person name="Kjaerbolling I."/>
            <person name="Vesth T.C."/>
            <person name="Frisvad J.C."/>
            <person name="Nybo J.L."/>
            <person name="Theobald S."/>
            <person name="Kildgaard S."/>
            <person name="Petersen T.I."/>
            <person name="Kuo A."/>
            <person name="Sato A."/>
            <person name="Lyhne E.K."/>
            <person name="Kogle M.E."/>
            <person name="Wiebenga A."/>
            <person name="Kun R.S."/>
            <person name="Lubbers R.J."/>
            <person name="Makela M.R."/>
            <person name="Barry K."/>
            <person name="Chovatia M."/>
            <person name="Clum A."/>
            <person name="Daum C."/>
            <person name="Haridas S."/>
            <person name="He G."/>
            <person name="LaButti K."/>
            <person name="Lipzen A."/>
            <person name="Mondo S."/>
            <person name="Pangilinan J."/>
            <person name="Riley R."/>
            <person name="Salamov A."/>
            <person name="Simmons B.A."/>
            <person name="Magnuson J.K."/>
            <person name="Henrissat B."/>
            <person name="Mortensen U.H."/>
            <person name="Larsen T.O."/>
            <person name="De vries R.P."/>
            <person name="Grigoriev I.V."/>
            <person name="Machida M."/>
            <person name="Baker S.E."/>
            <person name="Andersen M.R."/>
        </authorList>
    </citation>
    <scope>NUCLEOTIDE SEQUENCE [LARGE SCALE GENOMIC DNA]</scope>
    <source>
        <strain evidence="2 3">CBS 117635</strain>
    </source>
</reference>
<sequence>MRSDSRVIYNWIINVGAGSPDCSWHYSHNHRIYLFSSHLTITGRNLYRTMVYLKRLLALSSLLSLGQAQWSPNVPLETRSLDEIYEAAKKESGPLVVSSGGDGKYSCGCYPYLLLTACLAGNQNDFIINAFQKRFPDIQVNWTVDLSKYHASRIDRGFYGEGETTDVVILQTLQDFPRWKSQNRLMYYKPAVWNDIYASERDPQGAYLPIAECKLTLLCKHEFDLTMSTDGFGGIFWDSTKLKESEVPDDYASFTDPKWHGKLVLTYPNDDDAVLYLFAKIIGRYGFEWLDALQANDVQWVRGSYTPAAVISAAHNSTNNPRSITFTTADGSEDWWGTKTPQKDESMSWSQTGAILASTKRPETSKLLLSFLVSDEWQKAQADAGSFVPRVSLDQGRLYEQNVSEVGGFRVFMNQRNVVDWWKSQLETTLGTPQGISPLDVYPRV</sequence>
<keyword evidence="1" id="KW-0732">Signal</keyword>
<dbReference type="SUPFAM" id="SSF53850">
    <property type="entry name" value="Periplasmic binding protein-like II"/>
    <property type="match status" value="1"/>
</dbReference>